<dbReference type="EMBL" id="UINC01004164">
    <property type="protein sequence ID" value="SVA12287.1"/>
    <property type="molecule type" value="Genomic_DNA"/>
</dbReference>
<evidence type="ECO:0000313" key="2">
    <source>
        <dbReference type="EMBL" id="SVA12287.1"/>
    </source>
</evidence>
<name>A0A381TC66_9ZZZZ</name>
<gene>
    <name evidence="2" type="ORF">METZ01_LOCUS65141</name>
</gene>
<evidence type="ECO:0000256" key="1">
    <source>
        <dbReference type="SAM" id="MobiDB-lite"/>
    </source>
</evidence>
<dbReference type="Gene3D" id="2.60.120.620">
    <property type="entry name" value="q2cbj1_9rhob like domain"/>
    <property type="match status" value="1"/>
</dbReference>
<dbReference type="Pfam" id="PF05721">
    <property type="entry name" value="PhyH"/>
    <property type="match status" value="1"/>
</dbReference>
<proteinExistence type="predicted"/>
<sequence length="268" mass="29228">MNGPAQVSTGSVERFREDGHVCLRGLAGAGEVAVVRPAVERLVVERTHERRPVDQRDTYGAAFLQVGDLWRHDETVRAFVCAPRFASAAATLLGVEGVRLYHDQALFKEPRGGHTPWHQDQYYWPLDTTDTITMWMPLAEVTEEVGSMVFVTGSHLLGDLGAGHISDRSQAAIDRLIEERGLTTDTHGSLEAGDATFHAGWTLHSAAPNPSGAMRPVMTVIYVADGARVAEPTGPAQEYDRMAWLGGREPGEPVDSDQNPLLWPPVEG</sequence>
<dbReference type="SUPFAM" id="SSF51197">
    <property type="entry name" value="Clavaminate synthase-like"/>
    <property type="match status" value="1"/>
</dbReference>
<organism evidence="2">
    <name type="scientific">marine metagenome</name>
    <dbReference type="NCBI Taxonomy" id="408172"/>
    <lineage>
        <taxon>unclassified sequences</taxon>
        <taxon>metagenomes</taxon>
        <taxon>ecological metagenomes</taxon>
    </lineage>
</organism>
<dbReference type="InterPro" id="IPR008775">
    <property type="entry name" value="Phytyl_CoA_dOase-like"/>
</dbReference>
<protein>
    <recommendedName>
        <fullName evidence="3">Fe2OG dioxygenase domain-containing protein</fullName>
    </recommendedName>
</protein>
<dbReference type="AlphaFoldDB" id="A0A381TC66"/>
<feature type="region of interest" description="Disordered" evidence="1">
    <location>
        <begin position="246"/>
        <end position="268"/>
    </location>
</feature>
<reference evidence="2" key="1">
    <citation type="submission" date="2018-05" db="EMBL/GenBank/DDBJ databases">
        <authorList>
            <person name="Lanie J.A."/>
            <person name="Ng W.-L."/>
            <person name="Kazmierczak K.M."/>
            <person name="Andrzejewski T.M."/>
            <person name="Davidsen T.M."/>
            <person name="Wayne K.J."/>
            <person name="Tettelin H."/>
            <person name="Glass J.I."/>
            <person name="Rusch D."/>
            <person name="Podicherti R."/>
            <person name="Tsui H.-C.T."/>
            <person name="Winkler M.E."/>
        </authorList>
    </citation>
    <scope>NUCLEOTIDE SEQUENCE</scope>
</reference>
<evidence type="ECO:0008006" key="3">
    <source>
        <dbReference type="Google" id="ProtNLM"/>
    </source>
</evidence>
<dbReference type="PANTHER" id="PTHR20883">
    <property type="entry name" value="PHYTANOYL-COA DIOXYGENASE DOMAIN CONTAINING 1"/>
    <property type="match status" value="1"/>
</dbReference>
<dbReference type="PANTHER" id="PTHR20883:SF49">
    <property type="entry name" value="PHYTANOYL-COA DIOXYGENASE"/>
    <property type="match status" value="1"/>
</dbReference>
<accession>A0A381TC66</accession>